<organism evidence="2 3">
    <name type="scientific">Brachionus plicatilis</name>
    <name type="common">Marine rotifer</name>
    <name type="synonym">Brachionus muelleri</name>
    <dbReference type="NCBI Taxonomy" id="10195"/>
    <lineage>
        <taxon>Eukaryota</taxon>
        <taxon>Metazoa</taxon>
        <taxon>Spiralia</taxon>
        <taxon>Gnathifera</taxon>
        <taxon>Rotifera</taxon>
        <taxon>Eurotatoria</taxon>
        <taxon>Monogononta</taxon>
        <taxon>Pseudotrocha</taxon>
        <taxon>Ploima</taxon>
        <taxon>Brachionidae</taxon>
        <taxon>Brachionus</taxon>
    </lineage>
</organism>
<accession>A0A3M7QZE9</accession>
<protein>
    <submittedName>
        <fullName evidence="2">Uncharacterized protein</fullName>
    </submittedName>
</protein>
<feature type="compositionally biased region" description="Polar residues" evidence="1">
    <location>
        <begin position="8"/>
        <end position="21"/>
    </location>
</feature>
<evidence type="ECO:0000313" key="3">
    <source>
        <dbReference type="Proteomes" id="UP000276133"/>
    </source>
</evidence>
<evidence type="ECO:0000313" key="2">
    <source>
        <dbReference type="EMBL" id="RNA16730.1"/>
    </source>
</evidence>
<keyword evidence="3" id="KW-1185">Reference proteome</keyword>
<reference evidence="2 3" key="1">
    <citation type="journal article" date="2018" name="Sci. Rep.">
        <title>Genomic signatures of local adaptation to the degree of environmental predictability in rotifers.</title>
        <authorList>
            <person name="Franch-Gras L."/>
            <person name="Hahn C."/>
            <person name="Garcia-Roger E.M."/>
            <person name="Carmona M.J."/>
            <person name="Serra M."/>
            <person name="Gomez A."/>
        </authorList>
    </citation>
    <scope>NUCLEOTIDE SEQUENCE [LARGE SCALE GENOMIC DNA]</scope>
    <source>
        <strain evidence="2">HYR1</strain>
    </source>
</reference>
<gene>
    <name evidence="2" type="ORF">BpHYR1_052461</name>
</gene>
<name>A0A3M7QZE9_BRAPC</name>
<proteinExistence type="predicted"/>
<sequence>MSLALATRPQSTAPYHTTIPSRVSTPKAPLCFVREALKYRQRAIEHSTPSKTSDWSLALFAHLAFRPDGEFYATNFDAEDCPKTGTHKSPRQPQGHTQLTLFEQTLLVTEVRNHFFQVFDFKVDSLAGLFQKLHGLVMTDVCDVDAVHRQYGVAHVQLAGQVGGHACEYLADQYGHFVLAAAFDRDAQAGRVCFGDSHKTLRLLGHIVRHQLKFARRGRLHWR</sequence>
<dbReference type="EMBL" id="REGN01004643">
    <property type="protein sequence ID" value="RNA16730.1"/>
    <property type="molecule type" value="Genomic_DNA"/>
</dbReference>
<feature type="region of interest" description="Disordered" evidence="1">
    <location>
        <begin position="1"/>
        <end position="21"/>
    </location>
</feature>
<dbReference type="Proteomes" id="UP000276133">
    <property type="component" value="Unassembled WGS sequence"/>
</dbReference>
<comment type="caution">
    <text evidence="2">The sequence shown here is derived from an EMBL/GenBank/DDBJ whole genome shotgun (WGS) entry which is preliminary data.</text>
</comment>
<evidence type="ECO:0000256" key="1">
    <source>
        <dbReference type="SAM" id="MobiDB-lite"/>
    </source>
</evidence>
<dbReference type="AlphaFoldDB" id="A0A3M7QZE9"/>